<evidence type="ECO:0000256" key="1">
    <source>
        <dbReference type="SAM" id="MobiDB-lite"/>
    </source>
</evidence>
<accession>A0A0E9T296</accession>
<name>A0A0E9T296_ANGAN</name>
<reference evidence="2" key="1">
    <citation type="submission" date="2014-11" db="EMBL/GenBank/DDBJ databases">
        <authorList>
            <person name="Amaro Gonzalez C."/>
        </authorList>
    </citation>
    <scope>NUCLEOTIDE SEQUENCE</scope>
</reference>
<dbReference type="EMBL" id="GBXM01061799">
    <property type="protein sequence ID" value="JAH46778.1"/>
    <property type="molecule type" value="Transcribed_RNA"/>
</dbReference>
<reference evidence="2" key="2">
    <citation type="journal article" date="2015" name="Fish Shellfish Immunol.">
        <title>Early steps in the European eel (Anguilla anguilla)-Vibrio vulnificus interaction in the gills: Role of the RtxA13 toxin.</title>
        <authorList>
            <person name="Callol A."/>
            <person name="Pajuelo D."/>
            <person name="Ebbesson L."/>
            <person name="Teles M."/>
            <person name="MacKenzie S."/>
            <person name="Amaro C."/>
        </authorList>
    </citation>
    <scope>NUCLEOTIDE SEQUENCE</scope>
</reference>
<proteinExistence type="predicted"/>
<feature type="region of interest" description="Disordered" evidence="1">
    <location>
        <begin position="27"/>
        <end position="52"/>
    </location>
</feature>
<feature type="compositionally biased region" description="Pro residues" evidence="1">
    <location>
        <begin position="39"/>
        <end position="52"/>
    </location>
</feature>
<organism evidence="2">
    <name type="scientific">Anguilla anguilla</name>
    <name type="common">European freshwater eel</name>
    <name type="synonym">Muraena anguilla</name>
    <dbReference type="NCBI Taxonomy" id="7936"/>
    <lineage>
        <taxon>Eukaryota</taxon>
        <taxon>Metazoa</taxon>
        <taxon>Chordata</taxon>
        <taxon>Craniata</taxon>
        <taxon>Vertebrata</taxon>
        <taxon>Euteleostomi</taxon>
        <taxon>Actinopterygii</taxon>
        <taxon>Neopterygii</taxon>
        <taxon>Teleostei</taxon>
        <taxon>Anguilliformes</taxon>
        <taxon>Anguillidae</taxon>
        <taxon>Anguilla</taxon>
    </lineage>
</organism>
<sequence>MSLELFPCPVRVDGRGGRSILQSQYRGAREASVGVATETPPPPGLRPWYPLP</sequence>
<evidence type="ECO:0000313" key="2">
    <source>
        <dbReference type="EMBL" id="JAH46778.1"/>
    </source>
</evidence>
<dbReference type="AlphaFoldDB" id="A0A0E9T296"/>
<protein>
    <submittedName>
        <fullName evidence="2">Uncharacterized protein</fullName>
    </submittedName>
</protein>